<protein>
    <recommendedName>
        <fullName evidence="2">Histidine ammonia-lyase</fullName>
    </recommendedName>
</protein>
<comment type="caution">
    <text evidence="1">The sequence shown here is derived from an EMBL/GenBank/DDBJ whole genome shotgun (WGS) entry which is preliminary data.</text>
</comment>
<dbReference type="InterPro" id="IPR008948">
    <property type="entry name" value="L-Aspartase-like"/>
</dbReference>
<dbReference type="EMBL" id="DRWX01000239">
    <property type="protein sequence ID" value="HHM96573.1"/>
    <property type="molecule type" value="Genomic_DNA"/>
</dbReference>
<dbReference type="AlphaFoldDB" id="A0A7C5VV31"/>
<dbReference type="SUPFAM" id="SSF48557">
    <property type="entry name" value="L-aspartase-like"/>
    <property type="match status" value="1"/>
</dbReference>
<reference evidence="1" key="1">
    <citation type="journal article" date="2020" name="mSystems">
        <title>Genome- and Community-Level Interaction Insights into Carbon Utilization and Element Cycling Functions of Hydrothermarchaeota in Hydrothermal Sediment.</title>
        <authorList>
            <person name="Zhou Z."/>
            <person name="Liu Y."/>
            <person name="Xu W."/>
            <person name="Pan J."/>
            <person name="Luo Z.H."/>
            <person name="Li M."/>
        </authorList>
    </citation>
    <scope>NUCLEOTIDE SEQUENCE [LARGE SCALE GENOMIC DNA]</scope>
    <source>
        <strain evidence="1">SpSt-1065</strain>
    </source>
</reference>
<dbReference type="GO" id="GO:0016841">
    <property type="term" value="F:ammonia-lyase activity"/>
    <property type="evidence" value="ECO:0007669"/>
    <property type="project" value="UniProtKB-ARBA"/>
</dbReference>
<gene>
    <name evidence="1" type="ORF">ENM21_05100</name>
</gene>
<proteinExistence type="predicted"/>
<dbReference type="Gene3D" id="1.20.200.10">
    <property type="entry name" value="Fumarase/aspartase (Central domain)"/>
    <property type="match status" value="1"/>
</dbReference>
<name>A0A7C5VV31_THERO</name>
<evidence type="ECO:0008006" key="2">
    <source>
        <dbReference type="Google" id="ProtNLM"/>
    </source>
</evidence>
<evidence type="ECO:0000313" key="1">
    <source>
        <dbReference type="EMBL" id="HHM96573.1"/>
    </source>
</evidence>
<sequence>MIRIGDDPITLQTFWQVVLARQPVTLSTASWARIEHAWQLTERVRAAGKNVYGLTTGVGALRDHSLAGLDHSRVTQRLLASHRIAPAEDEGSAVARGIIFCWIALCVTGRAPVRPQTVDRLLRILSNEVSLSIPLRGSVSASDLGPNAELVSHLFSAVELEPIETLILINNSAPTVAAAALALSSLDQLLSESMHVLIAALEAFAARLEAYHPIVVAARAWPLATRCAERMHELLQGSSLGRTARLLQDPLSFRTALWVLVSAEEARDHLAATLERWLNGYTSNPIALPEVEALVSCGNFESMDLALALDTMRLALFQLAQSSAERTSKLLNKQWSGLPTGLLKNSFEADTGLAILELAAQAVLAEIRLAAQPISLQTVSGVVAAGIEDRGSFALIATRLLQTQIAQLWDILAIEALTSVAALTARPPETTARSTQGLLEELRPLLERARDDLPVAEAVAATRRLLLDRGHRQWIES</sequence>
<organism evidence="1">
    <name type="scientific">Thermomicrobium roseum</name>
    <dbReference type="NCBI Taxonomy" id="500"/>
    <lineage>
        <taxon>Bacteria</taxon>
        <taxon>Pseudomonadati</taxon>
        <taxon>Thermomicrobiota</taxon>
        <taxon>Thermomicrobia</taxon>
        <taxon>Thermomicrobiales</taxon>
        <taxon>Thermomicrobiaceae</taxon>
        <taxon>Thermomicrobium</taxon>
    </lineage>
</organism>
<accession>A0A7C5VV31</accession>
<dbReference type="Pfam" id="PF00221">
    <property type="entry name" value="Lyase_aromatic"/>
    <property type="match status" value="2"/>
</dbReference>
<dbReference type="InterPro" id="IPR001106">
    <property type="entry name" value="Aromatic_Lyase"/>
</dbReference>
<dbReference type="PANTHER" id="PTHR10362">
    <property type="entry name" value="HISTIDINE AMMONIA-LYASE"/>
    <property type="match status" value="1"/>
</dbReference>